<dbReference type="Gene3D" id="3.40.1110.10">
    <property type="entry name" value="Calcium-transporting ATPase, cytoplasmic domain N"/>
    <property type="match status" value="1"/>
</dbReference>
<evidence type="ECO:0000259" key="11">
    <source>
        <dbReference type="PROSITE" id="PS50846"/>
    </source>
</evidence>
<dbReference type="CDD" id="cd00371">
    <property type="entry name" value="HMA"/>
    <property type="match status" value="1"/>
</dbReference>
<dbReference type="InterPro" id="IPR023214">
    <property type="entry name" value="HAD_sf"/>
</dbReference>
<dbReference type="PROSITE" id="PS00154">
    <property type="entry name" value="ATPASE_E1_E2"/>
    <property type="match status" value="1"/>
</dbReference>
<evidence type="ECO:0000256" key="3">
    <source>
        <dbReference type="ARBA" id="ARBA00022692"/>
    </source>
</evidence>
<dbReference type="Gene3D" id="3.40.50.1000">
    <property type="entry name" value="HAD superfamily/HAD-like"/>
    <property type="match status" value="1"/>
</dbReference>
<dbReference type="SFLD" id="SFLDF00027">
    <property type="entry name" value="p-type_atpase"/>
    <property type="match status" value="1"/>
</dbReference>
<feature type="transmembrane region" description="Helical" evidence="10">
    <location>
        <begin position="375"/>
        <end position="400"/>
    </location>
</feature>
<evidence type="ECO:0000256" key="1">
    <source>
        <dbReference type="ARBA" id="ARBA00004127"/>
    </source>
</evidence>
<keyword evidence="8 10" id="KW-1133">Transmembrane helix</keyword>
<dbReference type="InterPro" id="IPR027256">
    <property type="entry name" value="P-typ_ATPase_IB"/>
</dbReference>
<keyword evidence="5" id="KW-0547">Nucleotide-binding</keyword>
<dbReference type="NCBIfam" id="TIGR01525">
    <property type="entry name" value="ATPase-IB_hvy"/>
    <property type="match status" value="1"/>
</dbReference>
<dbReference type="SUPFAM" id="SSF56784">
    <property type="entry name" value="HAD-like"/>
    <property type="match status" value="1"/>
</dbReference>
<dbReference type="InterPro" id="IPR006121">
    <property type="entry name" value="HMA_dom"/>
</dbReference>
<feature type="domain" description="HMA" evidence="11">
    <location>
        <begin position="1"/>
        <end position="65"/>
    </location>
</feature>
<feature type="transmembrane region" description="Helical" evidence="10">
    <location>
        <begin position="168"/>
        <end position="189"/>
    </location>
</feature>
<reference evidence="12" key="1">
    <citation type="submission" date="2020-05" db="EMBL/GenBank/DDBJ databases">
        <authorList>
            <person name="Chiriac C."/>
            <person name="Salcher M."/>
            <person name="Ghai R."/>
            <person name="Kavagutti S V."/>
        </authorList>
    </citation>
    <scope>NUCLEOTIDE SEQUENCE</scope>
</reference>
<dbReference type="GO" id="GO:0055070">
    <property type="term" value="P:copper ion homeostasis"/>
    <property type="evidence" value="ECO:0007669"/>
    <property type="project" value="TreeGrafter"/>
</dbReference>
<dbReference type="PANTHER" id="PTHR43520">
    <property type="entry name" value="ATP7, ISOFORM B"/>
    <property type="match status" value="1"/>
</dbReference>
<dbReference type="Gene3D" id="2.70.150.10">
    <property type="entry name" value="Calcium-transporting ATPase, cytoplasmic transduction domain A"/>
    <property type="match status" value="1"/>
</dbReference>
<dbReference type="FunFam" id="3.30.70.100:FF:000005">
    <property type="entry name" value="Copper-exporting P-type ATPase A"/>
    <property type="match status" value="1"/>
</dbReference>
<dbReference type="PRINTS" id="PR00941">
    <property type="entry name" value="CDATPASE"/>
</dbReference>
<feature type="transmembrane region" description="Helical" evidence="10">
    <location>
        <begin position="708"/>
        <end position="727"/>
    </location>
</feature>
<dbReference type="PRINTS" id="PR00119">
    <property type="entry name" value="CATATPASE"/>
</dbReference>
<dbReference type="InterPro" id="IPR017969">
    <property type="entry name" value="Heavy-metal-associated_CS"/>
</dbReference>
<evidence type="ECO:0000256" key="6">
    <source>
        <dbReference type="ARBA" id="ARBA00022840"/>
    </source>
</evidence>
<keyword evidence="7" id="KW-1278">Translocase</keyword>
<dbReference type="GO" id="GO:0012505">
    <property type="term" value="C:endomembrane system"/>
    <property type="evidence" value="ECO:0007669"/>
    <property type="project" value="UniProtKB-SubCell"/>
</dbReference>
<keyword evidence="9 10" id="KW-0472">Membrane</keyword>
<sequence>MIYTFKVSGMSCSSCVNSIEGALNSIPGVKATVNFATESVHVSADEKVTTKSLIAAIKSAGYSATLVSDPSQLALHSKRSGLALAFSVLFAVPAIAISMVMSWHHSIDMFVHDQLDAFGLPHPLYSPTAWVAIGLTAPLILIVALPIHRAAFNNFLIFINPKRNGALTMDNLVSLGSLTAFGWSIYANSTGTGDVYTEVAAGVLLFVILGRYLEARAKSVAGSALQSLLELGSKEVVVLRSGQEVIIPITNLQLGDEFVVKPGERIATDGEVISGSSSVDNSMITGESLPIEVSPGSKVIGATLNHNGRIVVKATRIGDDTELARITAMVLSAQGGRSPIQARVNQISSIFVPVVTLLSVATGLAWYLFDSELTHAIATGIAVLVIACPCALGLATPVALMVASGRGAQRGIVLSAPSALEAARGIDRVLLDKTGTLTTGKMKVSAATVSLGAAAQLAQIYPELIKEATIFSSALSIESQNTHPVGRAIADYISAQGIKATTVSDYSVSPGNGAAGRVNLGMHSPVVLIGSPAAVAHSTIEFHPEIKAAINAAQSESLTVSVLAWDSVALAVFSVGDEIKSDAAQTISKFKEMGISPWLVTGDSPGVAHAVALKVGIDISQVTAAATPENKLAAITKLQSKGHKVLMIGDGINDAAALAAADLSMAMGTGTDTAIAAADITLMRPDLNAAIEALQLSDRTIKIIKGNLTWAFIYNAIGIPIAAAGLLNPMYGAAAMALSSVFVVTNSLRIR</sequence>
<dbReference type="GO" id="GO:0016887">
    <property type="term" value="F:ATP hydrolysis activity"/>
    <property type="evidence" value="ECO:0007669"/>
    <property type="project" value="InterPro"/>
</dbReference>
<dbReference type="PANTHER" id="PTHR43520:SF8">
    <property type="entry name" value="P-TYPE CU(+) TRANSPORTER"/>
    <property type="match status" value="1"/>
</dbReference>
<keyword evidence="3 10" id="KW-0812">Transmembrane</keyword>
<evidence type="ECO:0000256" key="4">
    <source>
        <dbReference type="ARBA" id="ARBA00022723"/>
    </source>
</evidence>
<gene>
    <name evidence="12" type="ORF">UFOPK1852_00706</name>
</gene>
<evidence type="ECO:0000256" key="9">
    <source>
        <dbReference type="ARBA" id="ARBA00023136"/>
    </source>
</evidence>
<dbReference type="InterPro" id="IPR036412">
    <property type="entry name" value="HAD-like_sf"/>
</dbReference>
<dbReference type="SUPFAM" id="SSF55008">
    <property type="entry name" value="HMA, heavy metal-associated domain"/>
    <property type="match status" value="1"/>
</dbReference>
<dbReference type="InterPro" id="IPR018303">
    <property type="entry name" value="ATPase_P-typ_P_site"/>
</dbReference>
<evidence type="ECO:0000256" key="5">
    <source>
        <dbReference type="ARBA" id="ARBA00022741"/>
    </source>
</evidence>
<feature type="transmembrane region" description="Helical" evidence="10">
    <location>
        <begin position="124"/>
        <end position="147"/>
    </location>
</feature>
<accession>A0A6J6HJL3</accession>
<dbReference type="SUPFAM" id="SSF81660">
    <property type="entry name" value="Metal cation-transporting ATPase, ATP-binding domain N"/>
    <property type="match status" value="1"/>
</dbReference>
<dbReference type="Pfam" id="PF00403">
    <property type="entry name" value="HMA"/>
    <property type="match status" value="1"/>
</dbReference>
<evidence type="ECO:0000313" key="12">
    <source>
        <dbReference type="EMBL" id="CAB4611475.1"/>
    </source>
</evidence>
<dbReference type="PROSITE" id="PS01229">
    <property type="entry name" value="COF_2"/>
    <property type="match status" value="1"/>
</dbReference>
<feature type="transmembrane region" description="Helical" evidence="10">
    <location>
        <begin position="82"/>
        <end position="104"/>
    </location>
</feature>
<dbReference type="FunFam" id="2.70.150.10:FF:000002">
    <property type="entry name" value="Copper-transporting ATPase 1, putative"/>
    <property type="match status" value="1"/>
</dbReference>
<dbReference type="InterPro" id="IPR023298">
    <property type="entry name" value="ATPase_P-typ_TM_dom_sf"/>
</dbReference>
<dbReference type="SFLD" id="SFLDS00003">
    <property type="entry name" value="Haloacid_Dehalogenase"/>
    <property type="match status" value="1"/>
</dbReference>
<keyword evidence="6" id="KW-0067">ATP-binding</keyword>
<dbReference type="InterPro" id="IPR059000">
    <property type="entry name" value="ATPase_P-type_domA"/>
</dbReference>
<dbReference type="InterPro" id="IPR008250">
    <property type="entry name" value="ATPase_P-typ_transduc_dom_A_sf"/>
</dbReference>
<organism evidence="12">
    <name type="scientific">freshwater metagenome</name>
    <dbReference type="NCBI Taxonomy" id="449393"/>
    <lineage>
        <taxon>unclassified sequences</taxon>
        <taxon>metagenomes</taxon>
        <taxon>ecological metagenomes</taxon>
    </lineage>
</organism>
<dbReference type="GO" id="GO:0005507">
    <property type="term" value="F:copper ion binding"/>
    <property type="evidence" value="ECO:0007669"/>
    <property type="project" value="TreeGrafter"/>
</dbReference>
<dbReference type="SUPFAM" id="SSF81665">
    <property type="entry name" value="Calcium ATPase, transmembrane domain M"/>
    <property type="match status" value="1"/>
</dbReference>
<dbReference type="InterPro" id="IPR001757">
    <property type="entry name" value="P_typ_ATPase"/>
</dbReference>
<dbReference type="Pfam" id="PF00702">
    <property type="entry name" value="Hydrolase"/>
    <property type="match status" value="1"/>
</dbReference>
<dbReference type="PROSITE" id="PS01047">
    <property type="entry name" value="HMA_1"/>
    <property type="match status" value="1"/>
</dbReference>
<dbReference type="InterPro" id="IPR044492">
    <property type="entry name" value="P_typ_ATPase_HD_dom"/>
</dbReference>
<name>A0A6J6HJL3_9ZZZZ</name>
<dbReference type="Pfam" id="PF00122">
    <property type="entry name" value="E1-E2_ATPase"/>
    <property type="match status" value="1"/>
</dbReference>
<comment type="similarity">
    <text evidence="2">Belongs to the cation transport ATPase (P-type) (TC 3.A.3) family. Type IB subfamily.</text>
</comment>
<comment type="subcellular location">
    <subcellularLocation>
        <location evidence="1">Endomembrane system</location>
        <topology evidence="1">Multi-pass membrane protein</topology>
    </subcellularLocation>
</comment>
<dbReference type="GO" id="GO:0043682">
    <property type="term" value="F:P-type divalent copper transporter activity"/>
    <property type="evidence" value="ECO:0007669"/>
    <property type="project" value="TreeGrafter"/>
</dbReference>
<dbReference type="PROSITE" id="PS50846">
    <property type="entry name" value="HMA_2"/>
    <property type="match status" value="1"/>
</dbReference>
<dbReference type="GO" id="GO:0016020">
    <property type="term" value="C:membrane"/>
    <property type="evidence" value="ECO:0007669"/>
    <property type="project" value="InterPro"/>
</dbReference>
<evidence type="ECO:0000256" key="2">
    <source>
        <dbReference type="ARBA" id="ARBA00006024"/>
    </source>
</evidence>
<dbReference type="GO" id="GO:0005524">
    <property type="term" value="F:ATP binding"/>
    <property type="evidence" value="ECO:0007669"/>
    <property type="project" value="UniProtKB-KW"/>
</dbReference>
<dbReference type="NCBIfam" id="TIGR01511">
    <property type="entry name" value="ATPase-IB1_Cu"/>
    <property type="match status" value="1"/>
</dbReference>
<dbReference type="Gene3D" id="3.30.70.100">
    <property type="match status" value="1"/>
</dbReference>
<keyword evidence="4" id="KW-0479">Metal-binding</keyword>
<dbReference type="NCBIfam" id="TIGR01494">
    <property type="entry name" value="ATPase_P-type"/>
    <property type="match status" value="2"/>
</dbReference>
<feature type="transmembrane region" description="Helical" evidence="10">
    <location>
        <begin position="733"/>
        <end position="750"/>
    </location>
</feature>
<dbReference type="SFLD" id="SFLDG00002">
    <property type="entry name" value="C1.7:_P-type_atpase_like"/>
    <property type="match status" value="1"/>
</dbReference>
<proteinExistence type="inferred from homology"/>
<protein>
    <submittedName>
        <fullName evidence="12">Unannotated protein</fullName>
    </submittedName>
</protein>
<dbReference type="SUPFAM" id="SSF81653">
    <property type="entry name" value="Calcium ATPase, transduction domain A"/>
    <property type="match status" value="1"/>
</dbReference>
<feature type="transmembrane region" description="Helical" evidence="10">
    <location>
        <begin position="195"/>
        <end position="213"/>
    </location>
</feature>
<evidence type="ECO:0000256" key="7">
    <source>
        <dbReference type="ARBA" id="ARBA00022967"/>
    </source>
</evidence>
<evidence type="ECO:0000256" key="10">
    <source>
        <dbReference type="SAM" id="Phobius"/>
    </source>
</evidence>
<dbReference type="EMBL" id="CAEZUS010000098">
    <property type="protein sequence ID" value="CAB4611475.1"/>
    <property type="molecule type" value="Genomic_DNA"/>
</dbReference>
<evidence type="ECO:0000256" key="8">
    <source>
        <dbReference type="ARBA" id="ARBA00022989"/>
    </source>
</evidence>
<dbReference type="InterPro" id="IPR036163">
    <property type="entry name" value="HMA_dom_sf"/>
</dbReference>
<dbReference type="AlphaFoldDB" id="A0A6J6HJL3"/>
<feature type="transmembrane region" description="Helical" evidence="10">
    <location>
        <begin position="347"/>
        <end position="369"/>
    </location>
</feature>
<dbReference type="InterPro" id="IPR023299">
    <property type="entry name" value="ATPase_P-typ_cyto_dom_N"/>
</dbReference>